<evidence type="ECO:0000256" key="1">
    <source>
        <dbReference type="SAM" id="MobiDB-lite"/>
    </source>
</evidence>
<comment type="caution">
    <text evidence="2">The sequence shown here is derived from an EMBL/GenBank/DDBJ whole genome shotgun (WGS) entry which is preliminary data.</text>
</comment>
<evidence type="ECO:0000313" key="2">
    <source>
        <dbReference type="EMBL" id="KAJ5727934.1"/>
    </source>
</evidence>
<dbReference type="AlphaFoldDB" id="A0AAD6MWV1"/>
<dbReference type="GO" id="GO:0006418">
    <property type="term" value="P:tRNA aminoacylation for protein translation"/>
    <property type="evidence" value="ECO:0007669"/>
    <property type="project" value="InterPro"/>
</dbReference>
<proteinExistence type="predicted"/>
<dbReference type="PROSITE" id="PS00178">
    <property type="entry name" value="AA_TRNA_LIGASE_I"/>
    <property type="match status" value="1"/>
</dbReference>
<dbReference type="GO" id="GO:0005524">
    <property type="term" value="F:ATP binding"/>
    <property type="evidence" value="ECO:0007669"/>
    <property type="project" value="InterPro"/>
</dbReference>
<keyword evidence="3" id="KW-1185">Reference proteome</keyword>
<feature type="region of interest" description="Disordered" evidence="1">
    <location>
        <begin position="1"/>
        <end position="21"/>
    </location>
</feature>
<gene>
    <name evidence="2" type="ORF">N7493_005754</name>
</gene>
<sequence length="502" mass="56616">MAYAPGTAWQGHYPHHDEHLPNAQSVSSRAGAVQELFTLLSPLLPDQPFSRQLQAEEQREILSAIQNLVPTLSRDNRVYATFHDGQVQDPLGGGSYAFEKDLVGPLLTALKDDEINSLTPEDSRDPASFDGTITRPIIVHAGAQPNNSPHVGTLIVFCYAFAVAREIRGRLRTKEIRSGRKMAPVSVEITFVDTAPVNGYDKKVDGVKYQTAYRDVNGALATHLPDYYQVLHFLSAWADIPFITSYQHQFFSDPYMPELIRYFAESRLTLGKQLSPKYGTVALRAACPVPDCRLAEKHGVNNQYRPFVTHANLDMESDGVTDWTITFHCPMHGPHFISTSDPKELTRLEANAPARNLLRSMSQLLDTKRHHVRVTGADYAGMYQETFLYRPLVDWAYKSTGGRGIPRTPHILYSPLVVDWSGAKLSKSLYVRKDGYQAMKLLETDALCSYAQMKEYFGDNGTLGLGRLWKEVTEWMDDPKKLFRAFSVEYLRGIILDGRRWN</sequence>
<accession>A0AAD6MWV1</accession>
<dbReference type="Proteomes" id="UP001215712">
    <property type="component" value="Unassembled WGS sequence"/>
</dbReference>
<name>A0AAD6MWV1_9EURO</name>
<protein>
    <submittedName>
        <fullName evidence="2">Uncharacterized protein</fullName>
    </submittedName>
</protein>
<reference evidence="2" key="1">
    <citation type="journal article" date="2023" name="IMA Fungus">
        <title>Comparative genomic study of the Penicillium genus elucidates a diverse pangenome and 15 lateral gene transfer events.</title>
        <authorList>
            <person name="Petersen C."/>
            <person name="Sorensen T."/>
            <person name="Nielsen M.R."/>
            <person name="Sondergaard T.E."/>
            <person name="Sorensen J.L."/>
            <person name="Fitzpatrick D.A."/>
            <person name="Frisvad J.C."/>
            <person name="Nielsen K.L."/>
        </authorList>
    </citation>
    <scope>NUCLEOTIDE SEQUENCE</scope>
    <source>
        <strain evidence="2">IBT 17514</strain>
    </source>
</reference>
<dbReference type="EMBL" id="JAQJAN010000006">
    <property type="protein sequence ID" value="KAJ5727934.1"/>
    <property type="molecule type" value="Genomic_DNA"/>
</dbReference>
<dbReference type="InterPro" id="IPR001412">
    <property type="entry name" value="aa-tRNA-synth_I_CS"/>
</dbReference>
<dbReference type="GO" id="GO:0004812">
    <property type="term" value="F:aminoacyl-tRNA ligase activity"/>
    <property type="evidence" value="ECO:0007669"/>
    <property type="project" value="InterPro"/>
</dbReference>
<evidence type="ECO:0000313" key="3">
    <source>
        <dbReference type="Proteomes" id="UP001215712"/>
    </source>
</evidence>
<organism evidence="2 3">
    <name type="scientific">Penicillium malachiteum</name>
    <dbReference type="NCBI Taxonomy" id="1324776"/>
    <lineage>
        <taxon>Eukaryota</taxon>
        <taxon>Fungi</taxon>
        <taxon>Dikarya</taxon>
        <taxon>Ascomycota</taxon>
        <taxon>Pezizomycotina</taxon>
        <taxon>Eurotiomycetes</taxon>
        <taxon>Eurotiomycetidae</taxon>
        <taxon>Eurotiales</taxon>
        <taxon>Aspergillaceae</taxon>
        <taxon>Penicillium</taxon>
    </lineage>
</organism>
<reference evidence="2" key="2">
    <citation type="submission" date="2023-01" db="EMBL/GenBank/DDBJ databases">
        <authorList>
            <person name="Petersen C."/>
        </authorList>
    </citation>
    <scope>NUCLEOTIDE SEQUENCE</scope>
    <source>
        <strain evidence="2">IBT 17514</strain>
    </source>
</reference>